<dbReference type="RefSeq" id="WP_121060281.1">
    <property type="nucleotide sequence ID" value="NZ_RCDB01000003.1"/>
</dbReference>
<dbReference type="OrthoDB" id="5082247at2"/>
<feature type="transmembrane region" description="Helical" evidence="2">
    <location>
        <begin position="73"/>
        <end position="94"/>
    </location>
</feature>
<dbReference type="Proteomes" id="UP000273158">
    <property type="component" value="Unassembled WGS sequence"/>
</dbReference>
<evidence type="ECO:0000256" key="1">
    <source>
        <dbReference type="SAM" id="MobiDB-lite"/>
    </source>
</evidence>
<feature type="compositionally biased region" description="Basic and acidic residues" evidence="1">
    <location>
        <begin position="168"/>
        <end position="181"/>
    </location>
</feature>
<sequence>MRSWIVRFAALYVFNVVVLLLIGLLTPAKVGFAVIWAALIMTLAELWVRPFVQRRMQASAAKSAGTRTRTGEALVQAGIVLIVAALVWVLTLLLSGVHVSIGWNPLGWFGAWIVPPVIIALGGLVYARISGRIETHAGAVYDRAETGIRGSRTADRGTDAVGTASGEARADDARAQGRQELDDGLTAEQRRMLDDLG</sequence>
<feature type="transmembrane region" description="Helical" evidence="2">
    <location>
        <begin position="31"/>
        <end position="52"/>
    </location>
</feature>
<evidence type="ECO:0000313" key="4">
    <source>
        <dbReference type="Proteomes" id="UP000273158"/>
    </source>
</evidence>
<feature type="transmembrane region" description="Helical" evidence="2">
    <location>
        <begin position="106"/>
        <end position="127"/>
    </location>
</feature>
<evidence type="ECO:0000313" key="3">
    <source>
        <dbReference type="EMBL" id="RLK47832.1"/>
    </source>
</evidence>
<keyword evidence="2" id="KW-0812">Transmembrane</keyword>
<keyword evidence="2" id="KW-0472">Membrane</keyword>
<dbReference type="AlphaFoldDB" id="A0A498BWU3"/>
<reference evidence="3 4" key="1">
    <citation type="journal article" date="2015" name="Stand. Genomic Sci.">
        <title>Genomic Encyclopedia of Bacterial and Archaeal Type Strains, Phase III: the genomes of soil and plant-associated and newly described type strains.</title>
        <authorList>
            <person name="Whitman W.B."/>
            <person name="Woyke T."/>
            <person name="Klenk H.P."/>
            <person name="Zhou Y."/>
            <person name="Lilburn T.G."/>
            <person name="Beck B.J."/>
            <person name="De Vos P."/>
            <person name="Vandamme P."/>
            <person name="Eisen J.A."/>
            <person name="Garrity G."/>
            <person name="Hugenholtz P."/>
            <person name="Kyrpides N.C."/>
        </authorList>
    </citation>
    <scope>NUCLEOTIDE SEQUENCE [LARGE SCALE GENOMIC DNA]</scope>
    <source>
        <strain evidence="3 4">S2T63</strain>
    </source>
</reference>
<comment type="caution">
    <text evidence="3">The sequence shown here is derived from an EMBL/GenBank/DDBJ whole genome shotgun (WGS) entry which is preliminary data.</text>
</comment>
<organism evidence="3 4">
    <name type="scientific">Microbacterium telephonicum</name>
    <dbReference type="NCBI Taxonomy" id="1714841"/>
    <lineage>
        <taxon>Bacteria</taxon>
        <taxon>Bacillati</taxon>
        <taxon>Actinomycetota</taxon>
        <taxon>Actinomycetes</taxon>
        <taxon>Micrococcales</taxon>
        <taxon>Microbacteriaceae</taxon>
        <taxon>Microbacterium</taxon>
    </lineage>
</organism>
<accession>A0A498BWU3</accession>
<name>A0A498BWU3_9MICO</name>
<keyword evidence="4" id="KW-1185">Reference proteome</keyword>
<evidence type="ECO:0000256" key="2">
    <source>
        <dbReference type="SAM" id="Phobius"/>
    </source>
</evidence>
<proteinExistence type="predicted"/>
<protein>
    <submittedName>
        <fullName evidence="3">Uncharacterized protein</fullName>
    </submittedName>
</protein>
<feature type="transmembrane region" description="Helical" evidence="2">
    <location>
        <begin position="5"/>
        <end position="25"/>
    </location>
</feature>
<feature type="region of interest" description="Disordered" evidence="1">
    <location>
        <begin position="151"/>
        <end position="184"/>
    </location>
</feature>
<gene>
    <name evidence="3" type="ORF">C7474_2430</name>
</gene>
<keyword evidence="2" id="KW-1133">Transmembrane helix</keyword>
<dbReference type="EMBL" id="RCDB01000003">
    <property type="protein sequence ID" value="RLK47832.1"/>
    <property type="molecule type" value="Genomic_DNA"/>
</dbReference>